<evidence type="ECO:0000259" key="1">
    <source>
        <dbReference type="PROSITE" id="PS50995"/>
    </source>
</evidence>
<dbReference type="KEGG" id="pbh:AAW51_5457"/>
<dbReference type="Proteomes" id="UP000035352">
    <property type="component" value="Chromosome"/>
</dbReference>
<dbReference type="InterPro" id="IPR036390">
    <property type="entry name" value="WH_DNA-bd_sf"/>
</dbReference>
<dbReference type="PANTHER" id="PTHR33164:SF105">
    <property type="entry name" value="TRANSCRIPTIONAL REPRESSOR PROTEIN-RELATED"/>
    <property type="match status" value="1"/>
</dbReference>
<dbReference type="AlphaFoldDB" id="A0A0G3BVU2"/>
<organism evidence="2 3">
    <name type="scientific">Caldimonas brevitalea</name>
    <dbReference type="NCBI Taxonomy" id="413882"/>
    <lineage>
        <taxon>Bacteria</taxon>
        <taxon>Pseudomonadati</taxon>
        <taxon>Pseudomonadota</taxon>
        <taxon>Betaproteobacteria</taxon>
        <taxon>Burkholderiales</taxon>
        <taxon>Sphaerotilaceae</taxon>
        <taxon>Caldimonas</taxon>
    </lineage>
</organism>
<sequence>MSDTPIRLLCHCGTLRQAVRAITKVYDAKLSRHGIKITQFTILSVVKERGRVTTGELAKGLLMDSTTLSRTLATLKRAGLVDCEVGAEDLRERYWRVTRLGSSTLNKSQKDWQDAQEELRMAAGMQNVRDIDARAYDVASRLASLS</sequence>
<protein>
    <submittedName>
        <fullName evidence="2">Transcriptional regulator, MarR family</fullName>
    </submittedName>
</protein>
<dbReference type="STRING" id="413882.AAW51_5457"/>
<gene>
    <name evidence="2" type="ORF">AAW51_5457</name>
</gene>
<dbReference type="RefSeq" id="WP_053013952.1">
    <property type="nucleotide sequence ID" value="NZ_CP011371.1"/>
</dbReference>
<dbReference type="GO" id="GO:0003700">
    <property type="term" value="F:DNA-binding transcription factor activity"/>
    <property type="evidence" value="ECO:0007669"/>
    <property type="project" value="InterPro"/>
</dbReference>
<feature type="domain" description="HTH marR-type" evidence="1">
    <location>
        <begin position="8"/>
        <end position="144"/>
    </location>
</feature>
<keyword evidence="3" id="KW-1185">Reference proteome</keyword>
<dbReference type="InterPro" id="IPR000835">
    <property type="entry name" value="HTH_MarR-typ"/>
</dbReference>
<dbReference type="InterPro" id="IPR039422">
    <property type="entry name" value="MarR/SlyA-like"/>
</dbReference>
<dbReference type="Pfam" id="PF12802">
    <property type="entry name" value="MarR_2"/>
    <property type="match status" value="1"/>
</dbReference>
<reference evidence="2 3" key="1">
    <citation type="submission" date="2015-05" db="EMBL/GenBank/DDBJ databases">
        <authorList>
            <person name="Tang B."/>
            <person name="Yu Y."/>
        </authorList>
    </citation>
    <scope>NUCLEOTIDE SEQUENCE [LARGE SCALE GENOMIC DNA]</scope>
    <source>
        <strain evidence="2 3">DSM 7029</strain>
    </source>
</reference>
<dbReference type="GO" id="GO:0006950">
    <property type="term" value="P:response to stress"/>
    <property type="evidence" value="ECO:0007669"/>
    <property type="project" value="TreeGrafter"/>
</dbReference>
<accession>A0A0G3BVU2</accession>
<name>A0A0G3BVU2_9BURK</name>
<proteinExistence type="predicted"/>
<dbReference type="PANTHER" id="PTHR33164">
    <property type="entry name" value="TRANSCRIPTIONAL REGULATOR, MARR FAMILY"/>
    <property type="match status" value="1"/>
</dbReference>
<evidence type="ECO:0000313" key="3">
    <source>
        <dbReference type="Proteomes" id="UP000035352"/>
    </source>
</evidence>
<dbReference type="Gene3D" id="1.10.10.10">
    <property type="entry name" value="Winged helix-like DNA-binding domain superfamily/Winged helix DNA-binding domain"/>
    <property type="match status" value="1"/>
</dbReference>
<evidence type="ECO:0000313" key="2">
    <source>
        <dbReference type="EMBL" id="AKJ32148.1"/>
    </source>
</evidence>
<dbReference type="SMART" id="SM00347">
    <property type="entry name" value="HTH_MARR"/>
    <property type="match status" value="1"/>
</dbReference>
<dbReference type="EMBL" id="CP011371">
    <property type="protein sequence ID" value="AKJ32148.1"/>
    <property type="molecule type" value="Genomic_DNA"/>
</dbReference>
<dbReference type="SUPFAM" id="SSF46785">
    <property type="entry name" value="Winged helix' DNA-binding domain"/>
    <property type="match status" value="1"/>
</dbReference>
<dbReference type="InterPro" id="IPR036388">
    <property type="entry name" value="WH-like_DNA-bd_sf"/>
</dbReference>
<dbReference type="PROSITE" id="PS50995">
    <property type="entry name" value="HTH_MARR_2"/>
    <property type="match status" value="1"/>
</dbReference>